<proteinExistence type="predicted"/>
<dbReference type="PANTHER" id="PTHR24024">
    <property type="entry name" value="PULMONARY SURFACTANT-ASSOCIATED PROTEIN A"/>
    <property type="match status" value="1"/>
</dbReference>
<reference evidence="2" key="1">
    <citation type="submission" date="2018-11" db="EMBL/GenBank/DDBJ databases">
        <authorList>
            <person name="Alioto T."/>
            <person name="Alioto T."/>
        </authorList>
    </citation>
    <scope>NUCLEOTIDE SEQUENCE</scope>
</reference>
<sequence length="398" mass="44412">MSPFSFATVIVAFVVSTYGHDCTKYSLTPSDQSIIDMMKHYLHTSRKADCPVTTSQQDIGVTYVRWGKKTCPEKSDIVYTGQVGGNYYTNKGGGSNWLCLPNDPENGKAYSYSNDGLYGPEYQIHSSNNPSGFPASLYDKEVPCSVCRRKGKVSVLMIADFEWFLEQNVFRIQGISSDNENNNNDKRYHNFKNVKFLTSSSTPAQQDIGVTYVRWGKKACPKNSDTVYTGQAGGNYYGNKGGGSNYLCLPSDPENGNAYSYGNDGLYGAEYYINSGTKPSGLTGSLFQKEVPCAVCRRKEKVSVLMIAGRKSCYKGWQSEYSGFLMSEYKTHHNKDFICIDEDAVPFDDRKSSENSASFYPVRAKCGSLRCPPYKDNTEVFCTFLNLSSLCFKSNAFW</sequence>
<protein>
    <recommendedName>
        <fullName evidence="4">Short-chain collagen C4-like</fullName>
    </recommendedName>
</protein>
<feature type="non-terminal residue" evidence="2">
    <location>
        <position position="1"/>
    </location>
</feature>
<accession>A0A8B6H4F1</accession>
<dbReference type="AlphaFoldDB" id="A0A8B6H4F1"/>
<dbReference type="Proteomes" id="UP000596742">
    <property type="component" value="Unassembled WGS sequence"/>
</dbReference>
<dbReference type="GO" id="GO:0005615">
    <property type="term" value="C:extracellular space"/>
    <property type="evidence" value="ECO:0007669"/>
    <property type="project" value="TreeGrafter"/>
</dbReference>
<keyword evidence="1" id="KW-0732">Signal</keyword>
<keyword evidence="3" id="KW-1185">Reference proteome</keyword>
<evidence type="ECO:0000313" key="2">
    <source>
        <dbReference type="EMBL" id="VDI73846.1"/>
    </source>
</evidence>
<dbReference type="OrthoDB" id="6086925at2759"/>
<organism evidence="2 3">
    <name type="scientific">Mytilus galloprovincialis</name>
    <name type="common">Mediterranean mussel</name>
    <dbReference type="NCBI Taxonomy" id="29158"/>
    <lineage>
        <taxon>Eukaryota</taxon>
        <taxon>Metazoa</taxon>
        <taxon>Spiralia</taxon>
        <taxon>Lophotrochozoa</taxon>
        <taxon>Mollusca</taxon>
        <taxon>Bivalvia</taxon>
        <taxon>Autobranchia</taxon>
        <taxon>Pteriomorphia</taxon>
        <taxon>Mytilida</taxon>
        <taxon>Mytiloidea</taxon>
        <taxon>Mytilidae</taxon>
        <taxon>Mytilinae</taxon>
        <taxon>Mytilus</taxon>
    </lineage>
</organism>
<comment type="caution">
    <text evidence="2">The sequence shown here is derived from an EMBL/GenBank/DDBJ whole genome shotgun (WGS) entry which is preliminary data.</text>
</comment>
<dbReference type="EMBL" id="UYJE01009483">
    <property type="protein sequence ID" value="VDI73846.1"/>
    <property type="molecule type" value="Genomic_DNA"/>
</dbReference>
<dbReference type="PANTHER" id="PTHR24024:SF18">
    <property type="entry name" value="SHORT-CHAIN COLLAGEN C4-LIKE"/>
    <property type="match status" value="1"/>
</dbReference>
<gene>
    <name evidence="2" type="ORF">MGAL_10B013535</name>
</gene>
<evidence type="ECO:0000313" key="3">
    <source>
        <dbReference type="Proteomes" id="UP000596742"/>
    </source>
</evidence>
<feature type="chain" id="PRO_5032780756" description="Short-chain collagen C4-like" evidence="1">
    <location>
        <begin position="20"/>
        <end position="398"/>
    </location>
</feature>
<name>A0A8B6H4F1_MYTGA</name>
<feature type="signal peptide" evidence="1">
    <location>
        <begin position="1"/>
        <end position="19"/>
    </location>
</feature>
<evidence type="ECO:0000256" key="1">
    <source>
        <dbReference type="SAM" id="SignalP"/>
    </source>
</evidence>
<dbReference type="InterPro" id="IPR051077">
    <property type="entry name" value="Ca-dependent_lectin"/>
</dbReference>
<evidence type="ECO:0008006" key="4">
    <source>
        <dbReference type="Google" id="ProtNLM"/>
    </source>
</evidence>